<gene>
    <name evidence="1" type="ORF">EBB79_01855</name>
</gene>
<dbReference type="EMBL" id="CP033219">
    <property type="protein sequence ID" value="AZV76760.1"/>
    <property type="molecule type" value="Genomic_DNA"/>
</dbReference>
<keyword evidence="2" id="KW-1185">Reference proteome</keyword>
<reference evidence="1 2" key="1">
    <citation type="submission" date="2018-10" db="EMBL/GenBank/DDBJ databases">
        <title>Parasedimentitalea marina sp. nov., a psychrophilic bacterium isolated from deep seawater of the New Britain Trench.</title>
        <authorList>
            <person name="Cao J."/>
        </authorList>
    </citation>
    <scope>NUCLEOTIDE SEQUENCE [LARGE SCALE GENOMIC DNA]</scope>
    <source>
        <strain evidence="1 2">W43</strain>
    </source>
</reference>
<evidence type="ECO:0000313" key="1">
    <source>
        <dbReference type="EMBL" id="AZV76760.1"/>
    </source>
</evidence>
<dbReference type="AlphaFoldDB" id="A0A3T0MYC1"/>
<accession>A0A3T0MYC1</accession>
<dbReference type="OrthoDB" id="1434485at2"/>
<sequence>MQGTRRELHLFFATENSRAVVLYRAKNGLFRLITWETKEDSFEPGQWLKSTIDVSKCALSPVGRHFTFFALSKDAKDWYQAISKPPFFTAVELFSGLTPIGCGAHFPNRDTISLRSASSKTARAKLPCGLMLELRPSETPLVCAHSKGQIADTFERYHSDGAKLYRKTASGNTLIKDFGDMQFESIKAPYEGVQRRNP</sequence>
<organism evidence="1 2">
    <name type="scientific">Parasedimentitalea marina</name>
    <dbReference type="NCBI Taxonomy" id="2483033"/>
    <lineage>
        <taxon>Bacteria</taxon>
        <taxon>Pseudomonadati</taxon>
        <taxon>Pseudomonadota</taxon>
        <taxon>Alphaproteobacteria</taxon>
        <taxon>Rhodobacterales</taxon>
        <taxon>Paracoccaceae</taxon>
        <taxon>Parasedimentitalea</taxon>
    </lineage>
</organism>
<evidence type="ECO:0000313" key="2">
    <source>
        <dbReference type="Proteomes" id="UP000283063"/>
    </source>
</evidence>
<dbReference type="Proteomes" id="UP000283063">
    <property type="component" value="Chromosome"/>
</dbReference>
<name>A0A3T0MYC1_9RHOB</name>
<dbReference type="KEGG" id="sedi:EBB79_01855"/>
<proteinExistence type="predicted"/>
<dbReference type="RefSeq" id="WP_127747201.1">
    <property type="nucleotide sequence ID" value="NZ_CP033219.1"/>
</dbReference>
<protein>
    <submittedName>
        <fullName evidence="1">Uncharacterized protein</fullName>
    </submittedName>
</protein>